<evidence type="ECO:0000313" key="2">
    <source>
        <dbReference type="Proteomes" id="UP001058074"/>
    </source>
</evidence>
<accession>A0ACB5R7K7</accession>
<evidence type="ECO:0000313" key="1">
    <source>
        <dbReference type="EMBL" id="GKX65012.1"/>
    </source>
</evidence>
<protein>
    <submittedName>
        <fullName evidence="1">Membrane protein</fullName>
    </submittedName>
</protein>
<sequence length="429" mass="48500">MEEIIKILAIAVLVLINGFFTASEFAMVKIRNSRIDTLVAEGSGKAKHAKTVKDNLNSCLSACQLGITLCSLGLGWMGESTITELILPVMKLLGLSESIIHTISFAISFFLVTMIEVVIGELVPKALALYNTETIMLNTSLLLLVFYKIMYPIIFFFNASTNVFLKPFGYSQADEIADPHTGEEIRMLIEESYQSGLIDESEQKLVDNVFDFGDKLVREVMVPRTDMCCIYKDDSEEEVFKIVSEEGFTRFPVCGKDKDDILGFIHIKDLYNQSYTQNKYDLDEITRKILYIPETISISRLLEKLKKDKIQIAIVMDEYGGTSGLVTIEDILEEIVGDIQDEFDEETQEIRKLAEGEYLVKAIVPIDEINEFFNIEIEHEGFDSIGGWLYNKLGASIQVDKTITFENYSFTVSEMDKLRVVSLVVKQLS</sequence>
<dbReference type="EMBL" id="BROD01000001">
    <property type="protein sequence ID" value="GKX65012.1"/>
    <property type="molecule type" value="Genomic_DNA"/>
</dbReference>
<gene>
    <name evidence="1" type="ORF">rsdtw13_02700</name>
</gene>
<comment type="caution">
    <text evidence="1">The sequence shown here is derived from an EMBL/GenBank/DDBJ whole genome shotgun (WGS) entry which is preliminary data.</text>
</comment>
<keyword evidence="2" id="KW-1185">Reference proteome</keyword>
<reference evidence="1" key="1">
    <citation type="journal article" date="2025" name="Int. J. Syst. Evol. Microbiol.">
        <title>Inconstantimicrobium mannanitabidum sp. nov., a novel member of the family Clostridiaceae isolated from anoxic soil under the treatment of reductive soil disinfestation.</title>
        <authorList>
            <person name="Ueki A."/>
            <person name="Tonouchi A."/>
            <person name="Honma S."/>
            <person name="Kaku N."/>
            <person name="Ueki K."/>
        </authorList>
    </citation>
    <scope>NUCLEOTIDE SEQUENCE</scope>
    <source>
        <strain evidence="1">TW13</strain>
    </source>
</reference>
<name>A0ACB5R7K7_9CLOT</name>
<proteinExistence type="predicted"/>
<organism evidence="1 2">
    <name type="scientific">Inconstantimicrobium mannanitabidum</name>
    <dbReference type="NCBI Taxonomy" id="1604901"/>
    <lineage>
        <taxon>Bacteria</taxon>
        <taxon>Bacillati</taxon>
        <taxon>Bacillota</taxon>
        <taxon>Clostridia</taxon>
        <taxon>Eubacteriales</taxon>
        <taxon>Clostridiaceae</taxon>
        <taxon>Inconstantimicrobium</taxon>
    </lineage>
</organism>
<dbReference type="Proteomes" id="UP001058074">
    <property type="component" value="Unassembled WGS sequence"/>
</dbReference>